<dbReference type="InterPro" id="IPR049945">
    <property type="entry name" value="AAA_22"/>
</dbReference>
<keyword evidence="2" id="KW-0547">Nucleotide-binding</keyword>
<keyword evidence="3" id="KW-1185">Reference proteome</keyword>
<evidence type="ECO:0000259" key="1">
    <source>
        <dbReference type="SMART" id="SM00382"/>
    </source>
</evidence>
<dbReference type="GO" id="GO:0016887">
    <property type="term" value="F:ATP hydrolysis activity"/>
    <property type="evidence" value="ECO:0007669"/>
    <property type="project" value="InterPro"/>
</dbReference>
<dbReference type="SUPFAM" id="SSF52540">
    <property type="entry name" value="P-loop containing nucleoside triphosphate hydrolases"/>
    <property type="match status" value="1"/>
</dbReference>
<dbReference type="PANTHER" id="PTHR35894:SF1">
    <property type="entry name" value="PHOSPHORIBULOKINASE _ URIDINE KINASE FAMILY"/>
    <property type="match status" value="1"/>
</dbReference>
<evidence type="ECO:0000313" key="3">
    <source>
        <dbReference type="Proteomes" id="UP000593719"/>
    </source>
</evidence>
<dbReference type="KEGG" id="ssei:FJR45_02635"/>
<protein>
    <submittedName>
        <fullName evidence="2">ATP-binding protein</fullName>
    </submittedName>
</protein>
<organism evidence="2 3">
    <name type="scientific">Sulfurimonas sediminis</name>
    <dbReference type="NCBI Taxonomy" id="2590020"/>
    <lineage>
        <taxon>Bacteria</taxon>
        <taxon>Pseudomonadati</taxon>
        <taxon>Campylobacterota</taxon>
        <taxon>Epsilonproteobacteria</taxon>
        <taxon>Campylobacterales</taxon>
        <taxon>Sulfurimonadaceae</taxon>
        <taxon>Sulfurimonas</taxon>
    </lineage>
</organism>
<dbReference type="Pfam" id="PF13401">
    <property type="entry name" value="AAA_22"/>
    <property type="match status" value="1"/>
</dbReference>
<proteinExistence type="predicted"/>
<dbReference type="PANTHER" id="PTHR35894">
    <property type="entry name" value="GENERAL SECRETION PATHWAY PROTEIN A-RELATED"/>
    <property type="match status" value="1"/>
</dbReference>
<dbReference type="Proteomes" id="UP000593719">
    <property type="component" value="Chromosome"/>
</dbReference>
<reference evidence="2 3" key="1">
    <citation type="submission" date="2019-06" db="EMBL/GenBank/DDBJ databases">
        <title>Sulfurimonas gotlandica sp. nov., a chemoautotrophic and psychrotolerant epsilonproteobacterium isolated from a pelagic redoxcline, and an emended description of the genus Sulfurimonas.</title>
        <authorList>
            <person name="Wang S."/>
            <person name="Jiang L."/>
            <person name="Shao Z."/>
        </authorList>
    </citation>
    <scope>NUCLEOTIDE SEQUENCE [LARGE SCALE GENOMIC DNA]</scope>
    <source>
        <strain evidence="2 3">S2-6</strain>
    </source>
</reference>
<dbReference type="Gene3D" id="3.40.50.300">
    <property type="entry name" value="P-loop containing nucleotide triphosphate hydrolases"/>
    <property type="match status" value="1"/>
</dbReference>
<gene>
    <name evidence="2" type="ORF">FJR45_02635</name>
</gene>
<dbReference type="GO" id="GO:0005524">
    <property type="term" value="F:ATP binding"/>
    <property type="evidence" value="ECO:0007669"/>
    <property type="project" value="UniProtKB-KW"/>
</dbReference>
<dbReference type="InterPro" id="IPR052026">
    <property type="entry name" value="ExeA_AAA_ATPase_DNA-bind"/>
</dbReference>
<dbReference type="AlphaFoldDB" id="A0A7M1AZN0"/>
<evidence type="ECO:0000313" key="2">
    <source>
        <dbReference type="EMBL" id="QOP42903.1"/>
    </source>
</evidence>
<dbReference type="RefSeq" id="WP_193151223.1">
    <property type="nucleotide sequence ID" value="NZ_CP041235.1"/>
</dbReference>
<sequence length="261" mass="30324">MNYLELAQCFEEQNSSEHYHLNSEVLHIKNTIESILSNNTKQLLFLTGEPGVGKSAFLNYIEEQFSYDIIKFDIPFLEPIDFVKILIQKTQTEVANYSLEELIKQVISLYQNSNYIVVLDEAQLLSKDMIEIIRILADSKAFWFILAMHEHESQKILNEPQFASRPHKVLKLQNISIGESKEYIFTELENKNATMLANEIIKKHIKTIHKLSKGNMRVLKKLLYTSFLLIDYAQKNDKERYKNFNKCILTMAAIDNGVINA</sequence>
<name>A0A7M1AZN0_9BACT</name>
<dbReference type="InterPro" id="IPR027417">
    <property type="entry name" value="P-loop_NTPase"/>
</dbReference>
<accession>A0A7M1AZN0</accession>
<dbReference type="EMBL" id="CP041235">
    <property type="protein sequence ID" value="QOP42903.1"/>
    <property type="molecule type" value="Genomic_DNA"/>
</dbReference>
<keyword evidence="2" id="KW-0067">ATP-binding</keyword>
<dbReference type="SMART" id="SM00382">
    <property type="entry name" value="AAA"/>
    <property type="match status" value="1"/>
</dbReference>
<dbReference type="InterPro" id="IPR003593">
    <property type="entry name" value="AAA+_ATPase"/>
</dbReference>
<feature type="domain" description="AAA+ ATPase" evidence="1">
    <location>
        <begin position="40"/>
        <end position="176"/>
    </location>
</feature>